<gene>
    <name evidence="1" type="ORF">Nepgr_007847</name>
</gene>
<dbReference type="AlphaFoldDB" id="A0AAD3S7M2"/>
<name>A0AAD3S7M2_NEPGR</name>
<organism evidence="1 2">
    <name type="scientific">Nepenthes gracilis</name>
    <name type="common">Slender pitcher plant</name>
    <dbReference type="NCBI Taxonomy" id="150966"/>
    <lineage>
        <taxon>Eukaryota</taxon>
        <taxon>Viridiplantae</taxon>
        <taxon>Streptophyta</taxon>
        <taxon>Embryophyta</taxon>
        <taxon>Tracheophyta</taxon>
        <taxon>Spermatophyta</taxon>
        <taxon>Magnoliopsida</taxon>
        <taxon>eudicotyledons</taxon>
        <taxon>Gunneridae</taxon>
        <taxon>Pentapetalae</taxon>
        <taxon>Caryophyllales</taxon>
        <taxon>Nepenthaceae</taxon>
        <taxon>Nepenthes</taxon>
    </lineage>
</organism>
<proteinExistence type="predicted"/>
<reference evidence="1" key="1">
    <citation type="submission" date="2023-05" db="EMBL/GenBank/DDBJ databases">
        <title>Nepenthes gracilis genome sequencing.</title>
        <authorList>
            <person name="Fukushima K."/>
        </authorList>
    </citation>
    <scope>NUCLEOTIDE SEQUENCE</scope>
    <source>
        <strain evidence="1">SING2019-196</strain>
    </source>
</reference>
<comment type="caution">
    <text evidence="1">The sequence shown here is derived from an EMBL/GenBank/DDBJ whole genome shotgun (WGS) entry which is preliminary data.</text>
</comment>
<evidence type="ECO:0000313" key="1">
    <source>
        <dbReference type="EMBL" id="GMH06007.1"/>
    </source>
</evidence>
<dbReference type="EMBL" id="BSYO01000006">
    <property type="protein sequence ID" value="GMH06007.1"/>
    <property type="molecule type" value="Genomic_DNA"/>
</dbReference>
<keyword evidence="2" id="KW-1185">Reference proteome</keyword>
<protein>
    <submittedName>
        <fullName evidence="1">Uncharacterized protein</fullName>
    </submittedName>
</protein>
<dbReference type="Proteomes" id="UP001279734">
    <property type="component" value="Unassembled WGS sequence"/>
</dbReference>
<sequence length="69" mass="7676">MLLMHYVLELVVRVADGGTGAVLLDVGWQLLFSWFPAFSMSMMLQFVDDNYEAHGLIAAMMVAGRVVLQ</sequence>
<accession>A0AAD3S7M2</accession>
<evidence type="ECO:0000313" key="2">
    <source>
        <dbReference type="Proteomes" id="UP001279734"/>
    </source>
</evidence>